<name>A0A6P6A8W2_DURZI</name>
<dbReference type="Pfam" id="PF00646">
    <property type="entry name" value="F-box"/>
    <property type="match status" value="1"/>
</dbReference>
<reference evidence="3" key="1">
    <citation type="submission" date="2025-08" db="UniProtKB">
        <authorList>
            <consortium name="RefSeq"/>
        </authorList>
    </citation>
    <scope>IDENTIFICATION</scope>
    <source>
        <tissue evidence="3">Fruit stalk</tissue>
    </source>
</reference>
<dbReference type="Gene3D" id="1.20.1280.50">
    <property type="match status" value="1"/>
</dbReference>
<proteinExistence type="predicted"/>
<dbReference type="SMART" id="SM00256">
    <property type="entry name" value="FBOX"/>
    <property type="match status" value="1"/>
</dbReference>
<dbReference type="SUPFAM" id="SSF50965">
    <property type="entry name" value="Galactose oxidase, central domain"/>
    <property type="match status" value="1"/>
</dbReference>
<dbReference type="CDD" id="cd22157">
    <property type="entry name" value="F-box_AtFBW1-like"/>
    <property type="match status" value="1"/>
</dbReference>
<feature type="domain" description="F-box" evidence="1">
    <location>
        <begin position="1"/>
        <end position="50"/>
    </location>
</feature>
<keyword evidence="2" id="KW-1185">Reference proteome</keyword>
<accession>A0A6P6A8W2</accession>
<dbReference type="NCBIfam" id="TIGR01640">
    <property type="entry name" value="F_box_assoc_1"/>
    <property type="match status" value="1"/>
</dbReference>
<dbReference type="PROSITE" id="PS50181">
    <property type="entry name" value="FBOX"/>
    <property type="match status" value="1"/>
</dbReference>
<dbReference type="KEGG" id="dzi:111307433"/>
<protein>
    <submittedName>
        <fullName evidence="3">F-box/kelch-repeat protein At3g06240-like</fullName>
    </submittedName>
</protein>
<dbReference type="InterPro" id="IPR050796">
    <property type="entry name" value="SCF_F-box_component"/>
</dbReference>
<dbReference type="Pfam" id="PF07734">
    <property type="entry name" value="FBA_1"/>
    <property type="match status" value="1"/>
</dbReference>
<organism evidence="2 3">
    <name type="scientific">Durio zibethinus</name>
    <name type="common">Durian</name>
    <dbReference type="NCBI Taxonomy" id="66656"/>
    <lineage>
        <taxon>Eukaryota</taxon>
        <taxon>Viridiplantae</taxon>
        <taxon>Streptophyta</taxon>
        <taxon>Embryophyta</taxon>
        <taxon>Tracheophyta</taxon>
        <taxon>Spermatophyta</taxon>
        <taxon>Magnoliopsida</taxon>
        <taxon>eudicotyledons</taxon>
        <taxon>Gunneridae</taxon>
        <taxon>Pentapetalae</taxon>
        <taxon>rosids</taxon>
        <taxon>malvids</taxon>
        <taxon>Malvales</taxon>
        <taxon>Malvaceae</taxon>
        <taxon>Helicteroideae</taxon>
        <taxon>Durio</taxon>
    </lineage>
</organism>
<dbReference type="InterPro" id="IPR017451">
    <property type="entry name" value="F-box-assoc_interact_dom"/>
</dbReference>
<dbReference type="PANTHER" id="PTHR31672">
    <property type="entry name" value="BNACNNG10540D PROTEIN"/>
    <property type="match status" value="1"/>
</dbReference>
<dbReference type="InterPro" id="IPR001810">
    <property type="entry name" value="F-box_dom"/>
</dbReference>
<evidence type="ECO:0000259" key="1">
    <source>
        <dbReference type="PROSITE" id="PS50181"/>
    </source>
</evidence>
<dbReference type="Proteomes" id="UP000515121">
    <property type="component" value="Unplaced"/>
</dbReference>
<dbReference type="OrthoDB" id="994427at2759"/>
<dbReference type="InterPro" id="IPR011043">
    <property type="entry name" value="Gal_Oxase/kelch_b-propeller"/>
</dbReference>
<dbReference type="GeneID" id="111307433"/>
<evidence type="ECO:0000313" key="2">
    <source>
        <dbReference type="Proteomes" id="UP000515121"/>
    </source>
</evidence>
<dbReference type="InterPro" id="IPR006527">
    <property type="entry name" value="F-box-assoc_dom_typ1"/>
</dbReference>
<dbReference type="SUPFAM" id="SSF81383">
    <property type="entry name" value="F-box domain"/>
    <property type="match status" value="1"/>
</dbReference>
<evidence type="ECO:0000313" key="3">
    <source>
        <dbReference type="RefSeq" id="XP_022761186.1"/>
    </source>
</evidence>
<dbReference type="InterPro" id="IPR036047">
    <property type="entry name" value="F-box-like_dom_sf"/>
</dbReference>
<sequence length="360" mass="41124">MTKPNFPQDIVEEILLRSPVKALFRFKSVSKPWRSLISSSSFAKLHFQRASEDRSIKAQNVLLSSPNDGLKFFKVSDTSLGDELALVGLDFPPKGRIQCSKILGSCNGLVALALNNFFFIWNPSTGDYKKLGEPSPSALAHPYQRFSGFGYDSSSDDYKLFFGFSPKKAEIFSLRKNSWRMIEIFPPLDVYYTKGCGVFVNGALHWPFQCYMPYDKEITAFDVNREIFNRLPIPHGAIYQIGLGVLEDKLCINYRILSAIEFWVMEDYGSKGSWIKLFSIRYLGFLEPLCISETTVLFINEGRSKKLMRCDAEEDNFKIFQVFNNPKWPCEGIAYIESLLSPNFYCNVSVDETHNDHIVN</sequence>
<dbReference type="RefSeq" id="XP_022761186.1">
    <property type="nucleotide sequence ID" value="XM_022905451.1"/>
</dbReference>
<gene>
    <name evidence="3" type="primary">LOC111307433</name>
</gene>
<dbReference type="PANTHER" id="PTHR31672:SF13">
    <property type="entry name" value="F-BOX PROTEIN CPR30-LIKE"/>
    <property type="match status" value="1"/>
</dbReference>
<dbReference type="AlphaFoldDB" id="A0A6P6A8W2"/>